<evidence type="ECO:0000256" key="14">
    <source>
        <dbReference type="SAM" id="MobiDB-lite"/>
    </source>
</evidence>
<evidence type="ECO:0000256" key="13">
    <source>
        <dbReference type="ARBA" id="ARBA00023317"/>
    </source>
</evidence>
<keyword evidence="5" id="KW-0949">S-adenosyl-L-methionine</keyword>
<dbReference type="Proteomes" id="UP000193986">
    <property type="component" value="Unassembled WGS sequence"/>
</dbReference>
<name>A0A1Y2BCN7_9TREE</name>
<evidence type="ECO:0000256" key="5">
    <source>
        <dbReference type="ARBA" id="ARBA00022691"/>
    </source>
</evidence>
<proteinExistence type="inferred from homology"/>
<protein>
    <recommendedName>
        <fullName evidence="4">adenosylmethionine decarboxylase</fullName>
        <ecNumber evidence="4">4.1.1.50</ecNumber>
    </recommendedName>
</protein>
<evidence type="ECO:0000256" key="1">
    <source>
        <dbReference type="ARBA" id="ARBA00001928"/>
    </source>
</evidence>
<keyword evidence="9" id="KW-0620">Polyamine biosynthesis</keyword>
<dbReference type="PANTHER" id="PTHR11570">
    <property type="entry name" value="S-ADENOSYLMETHIONINE DECARBOXYLASE"/>
    <property type="match status" value="1"/>
</dbReference>
<dbReference type="GO" id="GO:0005829">
    <property type="term" value="C:cytosol"/>
    <property type="evidence" value="ECO:0007669"/>
    <property type="project" value="TreeGrafter"/>
</dbReference>
<dbReference type="STRING" id="71784.A0A1Y2BCN7"/>
<dbReference type="InterPro" id="IPR001985">
    <property type="entry name" value="S-AdoMet_decarboxylase_euk"/>
</dbReference>
<evidence type="ECO:0000256" key="2">
    <source>
        <dbReference type="ARBA" id="ARBA00004911"/>
    </source>
</evidence>
<evidence type="ECO:0000256" key="3">
    <source>
        <dbReference type="ARBA" id="ARBA00008466"/>
    </source>
</evidence>
<keyword evidence="10" id="KW-0865">Zymogen</keyword>
<dbReference type="GO" id="GO:0008295">
    <property type="term" value="P:spermidine biosynthetic process"/>
    <property type="evidence" value="ECO:0007669"/>
    <property type="project" value="UniProtKB-KW"/>
</dbReference>
<comment type="pathway">
    <text evidence="2">Amine and polyamine biosynthesis; S-adenosylmethioninamine biosynthesis; S-adenosylmethioninamine from S-adenosyl-L-methionine: step 1/1.</text>
</comment>
<dbReference type="GO" id="GO:0004014">
    <property type="term" value="F:adenosylmethionine decarboxylase activity"/>
    <property type="evidence" value="ECO:0007669"/>
    <property type="project" value="UniProtKB-EC"/>
</dbReference>
<dbReference type="Gene3D" id="3.60.90.10">
    <property type="entry name" value="S-adenosylmethionine decarboxylase"/>
    <property type="match status" value="1"/>
</dbReference>
<dbReference type="EC" id="4.1.1.50" evidence="4"/>
<dbReference type="SUPFAM" id="SSF56276">
    <property type="entry name" value="S-adenosylmethionine decarboxylase"/>
    <property type="match status" value="1"/>
</dbReference>
<evidence type="ECO:0000256" key="4">
    <source>
        <dbReference type="ARBA" id="ARBA00012357"/>
    </source>
</evidence>
<keyword evidence="8" id="KW-0745">Spermidine biosynthesis</keyword>
<evidence type="ECO:0000256" key="7">
    <source>
        <dbReference type="ARBA" id="ARBA00022813"/>
    </source>
</evidence>
<dbReference type="InterPro" id="IPR016067">
    <property type="entry name" value="S-AdoMet_deCO2ase_core"/>
</dbReference>
<comment type="cofactor">
    <cofactor evidence="1">
        <name>pyruvate</name>
        <dbReference type="ChEBI" id="CHEBI:15361"/>
    </cofactor>
</comment>
<keyword evidence="13" id="KW-0670">Pyruvate</keyword>
<comment type="similarity">
    <text evidence="3">Belongs to the eukaryotic AdoMetDC family.</text>
</comment>
<reference evidence="15 16" key="1">
    <citation type="submission" date="2016-07" db="EMBL/GenBank/DDBJ databases">
        <title>Pervasive Adenine N6-methylation of Active Genes in Fungi.</title>
        <authorList>
            <consortium name="DOE Joint Genome Institute"/>
            <person name="Mondo S.J."/>
            <person name="Dannebaum R.O."/>
            <person name="Kuo R.C."/>
            <person name="Labutti K."/>
            <person name="Haridas S."/>
            <person name="Kuo A."/>
            <person name="Salamov A."/>
            <person name="Ahrendt S.R."/>
            <person name="Lipzen A."/>
            <person name="Sullivan W."/>
            <person name="Andreopoulos W.B."/>
            <person name="Clum A."/>
            <person name="Lindquist E."/>
            <person name="Daum C."/>
            <person name="Ramamoorthy G.K."/>
            <person name="Gryganskyi A."/>
            <person name="Culley D."/>
            <person name="Magnuson J.K."/>
            <person name="James T.Y."/>
            <person name="O'Malley M.A."/>
            <person name="Stajich J.E."/>
            <person name="Spatafora J.W."/>
            <person name="Visel A."/>
            <person name="Grigoriev I.V."/>
        </authorList>
    </citation>
    <scope>NUCLEOTIDE SEQUENCE [LARGE SCALE GENOMIC DNA]</scope>
    <source>
        <strain evidence="15 16">68-887.2</strain>
    </source>
</reference>
<dbReference type="InterPro" id="IPR048283">
    <property type="entry name" value="AdoMetDC-like"/>
</dbReference>
<keyword evidence="11" id="KW-0456">Lyase</keyword>
<dbReference type="InParanoid" id="A0A1Y2BCN7"/>
<dbReference type="EMBL" id="MCFC01000009">
    <property type="protein sequence ID" value="ORY32593.1"/>
    <property type="molecule type" value="Genomic_DNA"/>
</dbReference>
<evidence type="ECO:0000313" key="16">
    <source>
        <dbReference type="Proteomes" id="UP000193986"/>
    </source>
</evidence>
<dbReference type="PANTHER" id="PTHR11570:SF0">
    <property type="entry name" value="S-ADENOSYLMETHIONINE DECARBOXYLASE PROENZYME"/>
    <property type="match status" value="1"/>
</dbReference>
<dbReference type="Pfam" id="PF01536">
    <property type="entry name" value="SAM_decarbox"/>
    <property type="match status" value="1"/>
</dbReference>
<keyword evidence="6" id="KW-0210">Decarboxylase</keyword>
<comment type="caution">
    <text evidence="15">The sequence shown here is derived from an EMBL/GenBank/DDBJ whole genome shotgun (WGS) entry which is preliminary data.</text>
</comment>
<dbReference type="AlphaFoldDB" id="A0A1Y2BCN7"/>
<dbReference type="OrthoDB" id="1068353at2759"/>
<keyword evidence="7" id="KW-0068">Autocatalytic cleavage</keyword>
<evidence type="ECO:0000313" key="15">
    <source>
        <dbReference type="EMBL" id="ORY32593.1"/>
    </source>
</evidence>
<evidence type="ECO:0000256" key="9">
    <source>
        <dbReference type="ARBA" id="ARBA00023115"/>
    </source>
</evidence>
<keyword evidence="12" id="KW-0704">Schiff base</keyword>
<dbReference type="UniPathway" id="UPA00331">
    <property type="reaction ID" value="UER00451"/>
</dbReference>
<dbReference type="PROSITE" id="PS01336">
    <property type="entry name" value="ADOMETDC"/>
    <property type="match status" value="1"/>
</dbReference>
<keyword evidence="16" id="KW-1185">Reference proteome</keyword>
<organism evidence="15 16">
    <name type="scientific">Naematelia encephala</name>
    <dbReference type="NCBI Taxonomy" id="71784"/>
    <lineage>
        <taxon>Eukaryota</taxon>
        <taxon>Fungi</taxon>
        <taxon>Dikarya</taxon>
        <taxon>Basidiomycota</taxon>
        <taxon>Agaricomycotina</taxon>
        <taxon>Tremellomycetes</taxon>
        <taxon>Tremellales</taxon>
        <taxon>Naemateliaceae</taxon>
        <taxon>Naematelia</taxon>
    </lineage>
</organism>
<dbReference type="NCBIfam" id="TIGR00535">
    <property type="entry name" value="SAM_DCase"/>
    <property type="match status" value="1"/>
</dbReference>
<dbReference type="InterPro" id="IPR018166">
    <property type="entry name" value="S-AdoMet_deCO2ase_CS"/>
</dbReference>
<sequence>MTLPTPTSTPPVLETDILSSPGPFEGPEKLLEVWFAPSASALPETSAAGAARYRPAAVQREWKGLRRVPRAVWEEMLDIVKCKVLSVVEGAEVDAYLLSESSLFVAPHLLILKTCGTTLNLLGLHRIIEIARAYCGFTTVWRCFYSRKSFFFPERQSGPHRDWRDEVTFLDSVFGAAGSAYTVGPMNRDHWLLYLTSPNAQPLLPSDASLSSDFSLSLSLPSPPALDRPSTYQDSTIEILMSHLSPEGRAPFFAPSPAPGPEASGTLSGHELGAQISHRLGIDTLFSRGETTLDSFGFEPCGYSANAVVGSGSPETNIPGGGYFTIHVTPEDGWSYASFESNIPLPQTSTADRPDIATLIRKVVGIFQPSRLSITLFVSTPPEGGIGESEAERRAWSALGTDLLGREFARKDRIGYEFDGYDLVFACFEKRGWVEPKSRISAKDAVKGLQNGQGQVQER</sequence>
<accession>A0A1Y2BCN7</accession>
<gene>
    <name evidence="15" type="ORF">BCR39DRAFT_523045</name>
</gene>
<evidence type="ECO:0000256" key="8">
    <source>
        <dbReference type="ARBA" id="ARBA00023066"/>
    </source>
</evidence>
<dbReference type="FunCoup" id="A0A1Y2BCN7">
    <property type="interactions" value="314"/>
</dbReference>
<evidence type="ECO:0000256" key="11">
    <source>
        <dbReference type="ARBA" id="ARBA00023239"/>
    </source>
</evidence>
<dbReference type="FunFam" id="3.60.90.10:FF:000017">
    <property type="entry name" value="S-adenosylmethionine decarboxylase proenzyme"/>
    <property type="match status" value="1"/>
</dbReference>
<evidence type="ECO:0000256" key="10">
    <source>
        <dbReference type="ARBA" id="ARBA00023145"/>
    </source>
</evidence>
<evidence type="ECO:0000256" key="12">
    <source>
        <dbReference type="ARBA" id="ARBA00023270"/>
    </source>
</evidence>
<dbReference type="GO" id="GO:0006597">
    <property type="term" value="P:spermine biosynthetic process"/>
    <property type="evidence" value="ECO:0007669"/>
    <property type="project" value="InterPro"/>
</dbReference>
<evidence type="ECO:0000256" key="6">
    <source>
        <dbReference type="ARBA" id="ARBA00022793"/>
    </source>
</evidence>
<feature type="region of interest" description="Disordered" evidence="14">
    <location>
        <begin position="250"/>
        <end position="269"/>
    </location>
</feature>